<proteinExistence type="predicted"/>
<evidence type="ECO:0000313" key="2">
    <source>
        <dbReference type="EMBL" id="BBO85865.1"/>
    </source>
</evidence>
<dbReference type="Pfam" id="PF13469">
    <property type="entry name" value="Sulfotransfer_3"/>
    <property type="match status" value="1"/>
</dbReference>
<dbReference type="KEGG" id="dov:DSCO28_64310"/>
<sequence length="341" mass="38957">MSESLQSRPFFIIGAQRSGTTLLRLMLNAHSQVAIPEEGGFWKPLLRQFKKAPRKAIAGRELEGYLRYLRDDPQFKLWLMDSTDLFEAIQNDAPLTLTDLMERTYRYYASSNGKMIWGDKSPSFFRMIPTLSTLFPHAFFIHIIRDGRDLFLSWRKMERNKRNVSLVALEWLFKVKKARNDLKRIGQERYMEIRYEDLVSMPDPILKNVCTLVGIEYEPGMLSYWKTSDQFIGAHHSDLIFKPVSTTSVAKWKRGMTQAELDKFEWVAGGLLKDCGYELSGSSQGGIGRIATGISELAYGLPLRGAEVFLTVANQHLSSRYGFQLYSPPVGSEAKGRATRT</sequence>
<dbReference type="EMBL" id="AP021876">
    <property type="protein sequence ID" value="BBO85865.1"/>
    <property type="molecule type" value="Genomic_DNA"/>
</dbReference>
<reference evidence="2 3" key="1">
    <citation type="submission" date="2019-11" db="EMBL/GenBank/DDBJ databases">
        <title>Comparative genomics of hydrocarbon-degrading Desulfosarcina strains.</title>
        <authorList>
            <person name="Watanabe M."/>
            <person name="Kojima H."/>
            <person name="Fukui M."/>
        </authorList>
    </citation>
    <scope>NUCLEOTIDE SEQUENCE [LARGE SCALE GENOMIC DNA]</scope>
    <source>
        <strain evidence="2 3">28bB2T</strain>
    </source>
</reference>
<dbReference type="Gene3D" id="3.40.50.300">
    <property type="entry name" value="P-loop containing nucleotide triphosphate hydrolases"/>
    <property type="match status" value="1"/>
</dbReference>
<dbReference type="PANTHER" id="PTHR12788:SF10">
    <property type="entry name" value="PROTEIN-TYROSINE SULFOTRANSFERASE"/>
    <property type="match status" value="1"/>
</dbReference>
<dbReference type="InterPro" id="IPR027417">
    <property type="entry name" value="P-loop_NTPase"/>
</dbReference>
<dbReference type="SUPFAM" id="SSF52540">
    <property type="entry name" value="P-loop containing nucleoside triphosphate hydrolases"/>
    <property type="match status" value="1"/>
</dbReference>
<dbReference type="InterPro" id="IPR026634">
    <property type="entry name" value="TPST-like"/>
</dbReference>
<organism evidence="2 3">
    <name type="scientific">Desulfosarcina ovata subsp. sediminis</name>
    <dbReference type="NCBI Taxonomy" id="885957"/>
    <lineage>
        <taxon>Bacteria</taxon>
        <taxon>Pseudomonadati</taxon>
        <taxon>Thermodesulfobacteriota</taxon>
        <taxon>Desulfobacteria</taxon>
        <taxon>Desulfobacterales</taxon>
        <taxon>Desulfosarcinaceae</taxon>
        <taxon>Desulfosarcina</taxon>
    </lineage>
</organism>
<gene>
    <name evidence="2" type="ORF">DSCO28_64310</name>
</gene>
<dbReference type="Proteomes" id="UP000425960">
    <property type="component" value="Chromosome"/>
</dbReference>
<dbReference type="GO" id="GO:0008476">
    <property type="term" value="F:protein-tyrosine sulfotransferase activity"/>
    <property type="evidence" value="ECO:0007669"/>
    <property type="project" value="InterPro"/>
</dbReference>
<protein>
    <submittedName>
        <fullName evidence="2">Sulfotransferase</fullName>
    </submittedName>
</protein>
<dbReference type="AlphaFoldDB" id="A0A5K8A000"/>
<evidence type="ECO:0000256" key="1">
    <source>
        <dbReference type="ARBA" id="ARBA00022679"/>
    </source>
</evidence>
<evidence type="ECO:0000313" key="3">
    <source>
        <dbReference type="Proteomes" id="UP000425960"/>
    </source>
</evidence>
<dbReference type="PANTHER" id="PTHR12788">
    <property type="entry name" value="PROTEIN-TYROSINE SULFOTRANSFERASE 2"/>
    <property type="match status" value="1"/>
</dbReference>
<name>A0A5K8A000_9BACT</name>
<keyword evidence="1 2" id="KW-0808">Transferase</keyword>
<accession>A0A5K8A000</accession>